<protein>
    <submittedName>
        <fullName evidence="9">RUS1 family protein C16orf58,RUS1 family protein homolog,RUS1 family protein C16orf58 homolog</fullName>
    </submittedName>
</protein>
<accession>A0A812C8X4</accession>
<evidence type="ECO:0000256" key="3">
    <source>
        <dbReference type="ARBA" id="ARBA00022692"/>
    </source>
</evidence>
<name>A0A812C8X4_ACAPH</name>
<dbReference type="OrthoDB" id="364779at2759"/>
<dbReference type="Proteomes" id="UP000597762">
    <property type="component" value="Unassembled WGS sequence"/>
</dbReference>
<keyword evidence="4 6" id="KW-1133">Transmembrane helix</keyword>
<comment type="caution">
    <text evidence="9">The sequence shown here is derived from an EMBL/GenBank/DDBJ whole genome shotgun (WGS) entry which is preliminary data.</text>
</comment>
<gene>
    <name evidence="9" type="ORF">SPHA_32305</name>
</gene>
<dbReference type="EMBL" id="CAHIKZ030001339">
    <property type="protein sequence ID" value="CAE1260625.1"/>
    <property type="molecule type" value="Genomic_DNA"/>
</dbReference>
<dbReference type="GO" id="GO:0016020">
    <property type="term" value="C:membrane"/>
    <property type="evidence" value="ECO:0007669"/>
    <property type="project" value="UniProtKB-SubCell"/>
</dbReference>
<dbReference type="PANTHER" id="PTHR12770">
    <property type="entry name" value="RUS1 FAMILY PROTEIN C16ORF58"/>
    <property type="match status" value="1"/>
</dbReference>
<sequence>MLGRIIFAWMQGTNLDCNAKRCRFMADILNDFAIFLEIVAPIIPGFFTLIICIAGLCKSIVGVAGGSTRAALSQHQARKNNMADVAVKDGSQETLVNVTALLFSLAMTPLITGNQPLILFLFAAFTFLHLISNYMAVTSVVMETLNQARLSILVKEFLKSTQALSVQEANYQEPVIFKTSMKMSIHLGTSLKNACSDEEDFNTLKKIYGSSKFLTSADLNEDHIHILLCTGCTVDDELQACFQAEVINAAMDCNIPEKNLEKTSLLQKLVQAARESEYLS</sequence>
<evidence type="ECO:0000259" key="7">
    <source>
        <dbReference type="Pfam" id="PF04884"/>
    </source>
</evidence>
<feature type="transmembrane region" description="Helical" evidence="6">
    <location>
        <begin position="32"/>
        <end position="57"/>
    </location>
</feature>
<reference evidence="9" key="1">
    <citation type="submission" date="2021-01" db="EMBL/GenBank/DDBJ databases">
        <authorList>
            <person name="Li R."/>
            <person name="Bekaert M."/>
        </authorList>
    </citation>
    <scope>NUCLEOTIDE SEQUENCE</scope>
    <source>
        <strain evidence="9">Farmed</strain>
    </source>
</reference>
<feature type="domain" description="Protein root UVB sensitive/RUS" evidence="7">
    <location>
        <begin position="1"/>
        <end position="160"/>
    </location>
</feature>
<evidence type="ECO:0000256" key="6">
    <source>
        <dbReference type="SAM" id="Phobius"/>
    </source>
</evidence>
<feature type="domain" description="Root UVB sensitive protein C-terminal" evidence="8">
    <location>
        <begin position="163"/>
        <end position="264"/>
    </location>
</feature>
<dbReference type="InterPro" id="IPR006968">
    <property type="entry name" value="RUS_fam"/>
</dbReference>
<feature type="transmembrane region" description="Helical" evidence="6">
    <location>
        <begin position="117"/>
        <end position="141"/>
    </location>
</feature>
<keyword evidence="5 6" id="KW-0472">Membrane</keyword>
<comment type="similarity">
    <text evidence="2">Belongs to the RUS1 family.</text>
</comment>
<evidence type="ECO:0000259" key="8">
    <source>
        <dbReference type="Pfam" id="PF24160"/>
    </source>
</evidence>
<comment type="subcellular location">
    <subcellularLocation>
        <location evidence="1">Membrane</location>
    </subcellularLocation>
</comment>
<evidence type="ECO:0000313" key="9">
    <source>
        <dbReference type="EMBL" id="CAE1260625.1"/>
    </source>
</evidence>
<evidence type="ECO:0000256" key="1">
    <source>
        <dbReference type="ARBA" id="ARBA00004370"/>
    </source>
</evidence>
<evidence type="ECO:0000256" key="2">
    <source>
        <dbReference type="ARBA" id="ARBA00007558"/>
    </source>
</evidence>
<dbReference type="Pfam" id="PF04884">
    <property type="entry name" value="UVB_sens_prot"/>
    <property type="match status" value="1"/>
</dbReference>
<evidence type="ECO:0000313" key="10">
    <source>
        <dbReference type="Proteomes" id="UP000597762"/>
    </source>
</evidence>
<dbReference type="InterPro" id="IPR055412">
    <property type="entry name" value="UVB_sens_C"/>
</dbReference>
<dbReference type="Pfam" id="PF24160">
    <property type="entry name" value="UVB_sens_C"/>
    <property type="match status" value="1"/>
</dbReference>
<keyword evidence="10" id="KW-1185">Reference proteome</keyword>
<keyword evidence="3 6" id="KW-0812">Transmembrane</keyword>
<dbReference type="InterPro" id="IPR054549">
    <property type="entry name" value="UVB_sens_RUS_dom"/>
</dbReference>
<organism evidence="9 10">
    <name type="scientific">Acanthosepion pharaonis</name>
    <name type="common">Pharaoh cuttlefish</name>
    <name type="synonym">Sepia pharaonis</name>
    <dbReference type="NCBI Taxonomy" id="158019"/>
    <lineage>
        <taxon>Eukaryota</taxon>
        <taxon>Metazoa</taxon>
        <taxon>Spiralia</taxon>
        <taxon>Lophotrochozoa</taxon>
        <taxon>Mollusca</taxon>
        <taxon>Cephalopoda</taxon>
        <taxon>Coleoidea</taxon>
        <taxon>Decapodiformes</taxon>
        <taxon>Sepiida</taxon>
        <taxon>Sepiina</taxon>
        <taxon>Sepiidae</taxon>
        <taxon>Acanthosepion</taxon>
    </lineage>
</organism>
<evidence type="ECO:0000256" key="5">
    <source>
        <dbReference type="ARBA" id="ARBA00023136"/>
    </source>
</evidence>
<evidence type="ECO:0000256" key="4">
    <source>
        <dbReference type="ARBA" id="ARBA00022989"/>
    </source>
</evidence>
<dbReference type="AlphaFoldDB" id="A0A812C8X4"/>
<proteinExistence type="inferred from homology"/>
<dbReference type="PANTHER" id="PTHR12770:SF31">
    <property type="entry name" value="RUS FAMILY MEMBER 1"/>
    <property type="match status" value="1"/>
</dbReference>